<dbReference type="Pfam" id="PF00892">
    <property type="entry name" value="EamA"/>
    <property type="match status" value="2"/>
</dbReference>
<evidence type="ECO:0000313" key="4">
    <source>
        <dbReference type="Proteomes" id="UP001596045"/>
    </source>
</evidence>
<comment type="caution">
    <text evidence="3">The sequence shown here is derived from an EMBL/GenBank/DDBJ whole genome shotgun (WGS) entry which is preliminary data.</text>
</comment>
<feature type="transmembrane region" description="Helical" evidence="1">
    <location>
        <begin position="142"/>
        <end position="162"/>
    </location>
</feature>
<feature type="domain" description="EamA" evidence="2">
    <location>
        <begin position="4"/>
        <end position="134"/>
    </location>
</feature>
<dbReference type="EMBL" id="JBHSMT010000029">
    <property type="protein sequence ID" value="MFC5476039.1"/>
    <property type="molecule type" value="Genomic_DNA"/>
</dbReference>
<gene>
    <name evidence="3" type="ORF">ACFPM8_18920</name>
</gene>
<feature type="transmembrane region" description="Helical" evidence="1">
    <location>
        <begin position="84"/>
        <end position="106"/>
    </location>
</feature>
<feature type="transmembrane region" description="Helical" evidence="1">
    <location>
        <begin position="232"/>
        <end position="251"/>
    </location>
</feature>
<protein>
    <submittedName>
        <fullName evidence="3">DMT family transporter</fullName>
    </submittedName>
</protein>
<keyword evidence="1" id="KW-1133">Transmembrane helix</keyword>
<keyword evidence="1" id="KW-0812">Transmembrane</keyword>
<sequence>MNMTGILFALTAALLNASIAIFSKKLFGYGLSPELIALYKSVIAAGILWCLPLRRFQQPPIGAAIVCAFLGIFVLFFFETKAYAYELAANVVFAMMATAALSSILLSRLILKEAIPSASWIGFLTCLLGLALLLDISQPTRLLGLLFAGIAGLGYGAFSVAAKKMQLGSGLAVTRGLLGFGACYLLIPAMHGGLSVPPLSALGLLAGLALLPSIGGFYCTTRAIQILTPSQVQILELSEPVFVLVLAGLFFRELPNAQMLFGAAVILAGICITHRQEQTGRLFNRTKEILLRR</sequence>
<keyword evidence="1" id="KW-0472">Membrane</keyword>
<evidence type="ECO:0000256" key="1">
    <source>
        <dbReference type="SAM" id="Phobius"/>
    </source>
</evidence>
<dbReference type="Proteomes" id="UP001596045">
    <property type="component" value="Unassembled WGS sequence"/>
</dbReference>
<keyword evidence="4" id="KW-1185">Reference proteome</keyword>
<evidence type="ECO:0000259" key="2">
    <source>
        <dbReference type="Pfam" id="PF00892"/>
    </source>
</evidence>
<accession>A0ABW0MCT8</accession>
<feature type="transmembrane region" description="Helical" evidence="1">
    <location>
        <begin position="257"/>
        <end position="275"/>
    </location>
</feature>
<feature type="transmembrane region" description="Helical" evidence="1">
    <location>
        <begin position="199"/>
        <end position="220"/>
    </location>
</feature>
<dbReference type="InterPro" id="IPR000620">
    <property type="entry name" value="EamA_dom"/>
</dbReference>
<evidence type="ECO:0000313" key="3">
    <source>
        <dbReference type="EMBL" id="MFC5476039.1"/>
    </source>
</evidence>
<reference evidence="4" key="1">
    <citation type="journal article" date="2019" name="Int. J. Syst. Evol. Microbiol.">
        <title>The Global Catalogue of Microorganisms (GCM) 10K type strain sequencing project: providing services to taxonomists for standard genome sequencing and annotation.</title>
        <authorList>
            <consortium name="The Broad Institute Genomics Platform"/>
            <consortium name="The Broad Institute Genome Sequencing Center for Infectious Disease"/>
            <person name="Wu L."/>
            <person name="Ma J."/>
        </authorList>
    </citation>
    <scope>NUCLEOTIDE SEQUENCE [LARGE SCALE GENOMIC DNA]</scope>
    <source>
        <strain evidence="4">JCM 17066</strain>
    </source>
</reference>
<organism evidence="3 4">
    <name type="scientific">Paraherbaspirillum soli</name>
    <dbReference type="NCBI Taxonomy" id="631222"/>
    <lineage>
        <taxon>Bacteria</taxon>
        <taxon>Pseudomonadati</taxon>
        <taxon>Pseudomonadota</taxon>
        <taxon>Betaproteobacteria</taxon>
        <taxon>Burkholderiales</taxon>
        <taxon>Oxalobacteraceae</taxon>
        <taxon>Paraherbaspirillum</taxon>
    </lineage>
</organism>
<name>A0ABW0MCT8_9BURK</name>
<dbReference type="RefSeq" id="WP_378999855.1">
    <property type="nucleotide sequence ID" value="NZ_JBHSMT010000029.1"/>
</dbReference>
<dbReference type="Gene3D" id="1.10.3730.20">
    <property type="match status" value="1"/>
</dbReference>
<feature type="transmembrane region" description="Helical" evidence="1">
    <location>
        <begin position="169"/>
        <end position="187"/>
    </location>
</feature>
<feature type="transmembrane region" description="Helical" evidence="1">
    <location>
        <begin position="60"/>
        <end position="78"/>
    </location>
</feature>
<dbReference type="InterPro" id="IPR037185">
    <property type="entry name" value="EmrE-like"/>
</dbReference>
<feature type="transmembrane region" description="Helical" evidence="1">
    <location>
        <begin position="118"/>
        <end position="136"/>
    </location>
</feature>
<feature type="domain" description="EamA" evidence="2">
    <location>
        <begin position="143"/>
        <end position="273"/>
    </location>
</feature>
<proteinExistence type="predicted"/>
<dbReference type="SUPFAM" id="SSF103481">
    <property type="entry name" value="Multidrug resistance efflux transporter EmrE"/>
    <property type="match status" value="2"/>
</dbReference>
<feature type="transmembrane region" description="Helical" evidence="1">
    <location>
        <begin position="36"/>
        <end position="53"/>
    </location>
</feature>
<dbReference type="PANTHER" id="PTHR22911">
    <property type="entry name" value="ACYL-MALONYL CONDENSING ENZYME-RELATED"/>
    <property type="match status" value="1"/>
</dbReference>